<gene>
    <name evidence="1" type="ORF">KK488_11800</name>
</gene>
<name>A0A9X1DCY0_9SPHN</name>
<dbReference type="Gene3D" id="3.40.50.1000">
    <property type="entry name" value="HAD superfamily/HAD-like"/>
    <property type="match status" value="1"/>
</dbReference>
<dbReference type="InterPro" id="IPR023214">
    <property type="entry name" value="HAD_sf"/>
</dbReference>
<organism evidence="1 2">
    <name type="scientific">Sphingobium nicotianae</name>
    <dbReference type="NCBI Taxonomy" id="2782607"/>
    <lineage>
        <taxon>Bacteria</taxon>
        <taxon>Pseudomonadati</taxon>
        <taxon>Pseudomonadota</taxon>
        <taxon>Alphaproteobacteria</taxon>
        <taxon>Sphingomonadales</taxon>
        <taxon>Sphingomonadaceae</taxon>
        <taxon>Sphingobium</taxon>
    </lineage>
</organism>
<evidence type="ECO:0000313" key="1">
    <source>
        <dbReference type="EMBL" id="MBT2187626.1"/>
    </source>
</evidence>
<sequence length="658" mass="72733">MQATAIRAAQASLSDADYLDLAHDALARKAPDALAPILAEADTRPDLWDSEPGQVLLVEAVALLLDAITEGEAALAIGTAGAVPPKLAAKAHSLLLLAFFPEGHVGDLAALDDSALLGLALLTHRMGHRTRANELLDEALLRRLTAELAITARAIGDFFASAAKDHFKAKLIIWGLDGAPWRLDAGIVHALNERGIVSAICAEGDFETVKARLEAAGLWDELVFPHIGAEPKGKVVAQTIEDMLLEAGNVLFIDSDEGGLAQAAAAAPGLHVALAGSPACDAMLLRLLDQPPIAGNRIADYRILEARVADRRSLSDADFLLQSDICATYTTRMDNLSFVERIEELINRADPLNYTKTRIVPGTLREQVMNVTDYDVFCAFIWDKYGHHGLEGLVGTVVYHRWTRRPVHLAFSCRIMHMGVEDFLIRALQERYGEIDLSLLARPLPAQSSAAIRYVPFEEVREQILSAQAPRDWSKIRLRVMSDCMSGGFHHYSRFKDEIDFDNIPRVFKMSSMVTGNYEERSFPEFLVYNAAIDYMDWRWDDVATRIEPAVYTRALEAMCAFIVASDRKLLLFLPPEHAPDHFHNVLPHLTGAELKARDRAFNALWRAAAARHPAHIETIDLSGIVTETEMLGHAYHYAPSVLMRLTGMMDDWFAALK</sequence>
<protein>
    <submittedName>
        <fullName evidence="1">Uncharacterized protein</fullName>
    </submittedName>
</protein>
<dbReference type="RefSeq" id="WP_214623756.1">
    <property type="nucleotide sequence ID" value="NZ_JAHGAW010000007.1"/>
</dbReference>
<dbReference type="EMBL" id="JAHGAW010000007">
    <property type="protein sequence ID" value="MBT2187626.1"/>
    <property type="molecule type" value="Genomic_DNA"/>
</dbReference>
<dbReference type="Proteomes" id="UP001138757">
    <property type="component" value="Unassembled WGS sequence"/>
</dbReference>
<keyword evidence="2" id="KW-1185">Reference proteome</keyword>
<proteinExistence type="predicted"/>
<accession>A0A9X1DCY0</accession>
<comment type="caution">
    <text evidence="1">The sequence shown here is derived from an EMBL/GenBank/DDBJ whole genome shotgun (WGS) entry which is preliminary data.</text>
</comment>
<reference evidence="1" key="1">
    <citation type="submission" date="2021-05" db="EMBL/GenBank/DDBJ databases">
        <title>Genome of Sphingobium sp. strain.</title>
        <authorList>
            <person name="Fan R."/>
        </authorList>
    </citation>
    <scope>NUCLEOTIDE SEQUENCE</scope>
    <source>
        <strain evidence="1">H33</strain>
    </source>
</reference>
<dbReference type="AlphaFoldDB" id="A0A9X1DCY0"/>
<evidence type="ECO:0000313" key="2">
    <source>
        <dbReference type="Proteomes" id="UP001138757"/>
    </source>
</evidence>